<dbReference type="InterPro" id="IPR003509">
    <property type="entry name" value="UPF0102_YraN-like"/>
</dbReference>
<dbReference type="SUPFAM" id="SSF52980">
    <property type="entry name" value="Restriction endonuclease-like"/>
    <property type="match status" value="1"/>
</dbReference>
<dbReference type="Proteomes" id="UP000306113">
    <property type="component" value="Unassembled WGS sequence"/>
</dbReference>
<dbReference type="GO" id="GO:0003676">
    <property type="term" value="F:nucleic acid binding"/>
    <property type="evidence" value="ECO:0007669"/>
    <property type="project" value="InterPro"/>
</dbReference>
<dbReference type="HAMAP" id="MF_00048">
    <property type="entry name" value="UPF0102"/>
    <property type="match status" value="1"/>
</dbReference>
<reference evidence="3 4" key="1">
    <citation type="submission" date="2019-04" db="EMBL/GenBank/DDBJ databases">
        <title>Draft genome sequence of Youngimonas vesicularis.</title>
        <authorList>
            <person name="Hameed A."/>
        </authorList>
    </citation>
    <scope>NUCLEOTIDE SEQUENCE [LARGE SCALE GENOMIC DNA]</scope>
    <source>
        <strain evidence="3 4">CC-AMW-E</strain>
    </source>
</reference>
<accession>A0A4S3MC11</accession>
<sequence length="128" mass="14385">MTTTPNLHRQRKGAVAYQFGQSAEDQVLRHYQSLGLHLLHRRWRGRGGEIDLILQDRETIVFVEVKAASSIQSAITRLGPPQMRRIHAAAEEFIGTLPSGSLTEVRFDLACVDKTGAPQIMENCFSHF</sequence>
<protein>
    <recommendedName>
        <fullName evidence="2">UPF0102 protein E7681_00575</fullName>
    </recommendedName>
</protein>
<gene>
    <name evidence="3" type="ORF">E7681_00575</name>
</gene>
<dbReference type="InterPro" id="IPR011856">
    <property type="entry name" value="tRNA_endonuc-like_dom_sf"/>
</dbReference>
<name>A0A4S3MC11_9RHOB</name>
<dbReference type="OrthoDB" id="9812968at2"/>
<comment type="caution">
    <text evidence="3">The sequence shown here is derived from an EMBL/GenBank/DDBJ whole genome shotgun (WGS) entry which is preliminary data.</text>
</comment>
<dbReference type="EMBL" id="SSMD01000001">
    <property type="protein sequence ID" value="THD76369.1"/>
    <property type="molecule type" value="Genomic_DNA"/>
</dbReference>
<evidence type="ECO:0000313" key="4">
    <source>
        <dbReference type="Proteomes" id="UP000306113"/>
    </source>
</evidence>
<dbReference type="PANTHER" id="PTHR34039">
    <property type="entry name" value="UPF0102 PROTEIN YRAN"/>
    <property type="match status" value="1"/>
</dbReference>
<dbReference type="RefSeq" id="WP_136337313.1">
    <property type="nucleotide sequence ID" value="NZ_SSMD01000001.1"/>
</dbReference>
<comment type="similarity">
    <text evidence="1 2">Belongs to the UPF0102 family.</text>
</comment>
<keyword evidence="4" id="KW-1185">Reference proteome</keyword>
<dbReference type="InterPro" id="IPR011335">
    <property type="entry name" value="Restrct_endonuc-II-like"/>
</dbReference>
<dbReference type="Gene3D" id="3.40.1350.10">
    <property type="match status" value="1"/>
</dbReference>
<evidence type="ECO:0000313" key="3">
    <source>
        <dbReference type="EMBL" id="THD76369.1"/>
    </source>
</evidence>
<dbReference type="AlphaFoldDB" id="A0A4S3MC11"/>
<evidence type="ECO:0000256" key="2">
    <source>
        <dbReference type="HAMAP-Rule" id="MF_00048"/>
    </source>
</evidence>
<dbReference type="Pfam" id="PF02021">
    <property type="entry name" value="UPF0102"/>
    <property type="match status" value="1"/>
</dbReference>
<dbReference type="PANTHER" id="PTHR34039:SF1">
    <property type="entry name" value="UPF0102 PROTEIN YRAN"/>
    <property type="match status" value="1"/>
</dbReference>
<organism evidence="3 4">
    <name type="scientific">Thalassobius vesicularis</name>
    <dbReference type="NCBI Taxonomy" id="1294297"/>
    <lineage>
        <taxon>Bacteria</taxon>
        <taxon>Pseudomonadati</taxon>
        <taxon>Pseudomonadota</taxon>
        <taxon>Alphaproteobacteria</taxon>
        <taxon>Rhodobacterales</taxon>
        <taxon>Roseobacteraceae</taxon>
        <taxon>Thalassovita</taxon>
    </lineage>
</organism>
<proteinExistence type="inferred from homology"/>
<evidence type="ECO:0000256" key="1">
    <source>
        <dbReference type="ARBA" id="ARBA00006738"/>
    </source>
</evidence>